<evidence type="ECO:0000256" key="5">
    <source>
        <dbReference type="ARBA" id="ARBA00023004"/>
    </source>
</evidence>
<protein>
    <submittedName>
        <fullName evidence="8">Radical SAM protein</fullName>
    </submittedName>
</protein>
<feature type="domain" description="Radical SAM core" evidence="7">
    <location>
        <begin position="17"/>
        <end position="246"/>
    </location>
</feature>
<dbReference type="InterPro" id="IPR058240">
    <property type="entry name" value="rSAM_sf"/>
</dbReference>
<dbReference type="AlphaFoldDB" id="A0A4Q0XMV9"/>
<dbReference type="PANTHER" id="PTHR43787:SF11">
    <property type="entry name" value="UPF0026 PROTEIN SLR1464"/>
    <property type="match status" value="1"/>
</dbReference>
<dbReference type="GO" id="GO:0051539">
    <property type="term" value="F:4 iron, 4 sulfur cluster binding"/>
    <property type="evidence" value="ECO:0007669"/>
    <property type="project" value="UniProtKB-KW"/>
</dbReference>
<reference evidence="8 9" key="1">
    <citation type="submission" date="2017-10" db="EMBL/GenBank/DDBJ databases">
        <title>Genomics of the genus Arcobacter.</title>
        <authorList>
            <person name="Perez-Cataluna A."/>
            <person name="Figueras M.J."/>
        </authorList>
    </citation>
    <scope>NUCLEOTIDE SEQUENCE [LARGE SCALE GENOMIC DNA]</scope>
    <source>
        <strain evidence="8 9">CECT 8987</strain>
    </source>
</reference>
<dbReference type="PROSITE" id="PS51918">
    <property type="entry name" value="RADICAL_SAM"/>
    <property type="match status" value="1"/>
</dbReference>
<dbReference type="SFLD" id="SFLDG01083">
    <property type="entry name" value="Uncharacterised_Radical_SAM_Su"/>
    <property type="match status" value="1"/>
</dbReference>
<dbReference type="InterPro" id="IPR040084">
    <property type="entry name" value="GTPase_Obg"/>
</dbReference>
<dbReference type="Proteomes" id="UP000290657">
    <property type="component" value="Unassembled WGS sequence"/>
</dbReference>
<dbReference type="PANTHER" id="PTHR43787">
    <property type="entry name" value="FEMO COFACTOR BIOSYNTHESIS PROTEIN NIFB-RELATED"/>
    <property type="match status" value="1"/>
</dbReference>
<dbReference type="SFLD" id="SFLDS00029">
    <property type="entry name" value="Radical_SAM"/>
    <property type="match status" value="1"/>
</dbReference>
<dbReference type="Gene3D" id="3.20.20.70">
    <property type="entry name" value="Aldolase class I"/>
    <property type="match status" value="1"/>
</dbReference>
<accession>A0A4Q0XMV9</accession>
<gene>
    <name evidence="8" type="ORF">CRV04_10845</name>
</gene>
<name>A0A4Q0XMV9_9BACT</name>
<keyword evidence="9" id="KW-1185">Reference proteome</keyword>
<organism evidence="8 9">
    <name type="scientific">Candidatus Marinarcus aquaticus</name>
    <dbReference type="NCBI Taxonomy" id="2044504"/>
    <lineage>
        <taxon>Bacteria</taxon>
        <taxon>Pseudomonadati</taxon>
        <taxon>Campylobacterota</taxon>
        <taxon>Epsilonproteobacteria</taxon>
        <taxon>Campylobacterales</taxon>
        <taxon>Arcobacteraceae</taxon>
        <taxon>Candidatus Marinarcus</taxon>
    </lineage>
</organism>
<keyword evidence="5" id="KW-0408">Iron</keyword>
<keyword evidence="4" id="KW-0479">Metal-binding</keyword>
<evidence type="ECO:0000259" key="7">
    <source>
        <dbReference type="PROSITE" id="PS51918"/>
    </source>
</evidence>
<dbReference type="OrthoDB" id="9800840at2"/>
<dbReference type="RefSeq" id="WP_128996872.1">
    <property type="nucleotide sequence ID" value="NZ_PDKN01000008.1"/>
</dbReference>
<dbReference type="GO" id="GO:0046872">
    <property type="term" value="F:metal ion binding"/>
    <property type="evidence" value="ECO:0007669"/>
    <property type="project" value="UniProtKB-KW"/>
</dbReference>
<proteinExistence type="predicted"/>
<evidence type="ECO:0000256" key="2">
    <source>
        <dbReference type="ARBA" id="ARBA00022485"/>
    </source>
</evidence>
<dbReference type="GO" id="GO:0003824">
    <property type="term" value="F:catalytic activity"/>
    <property type="evidence" value="ECO:0007669"/>
    <property type="project" value="InterPro"/>
</dbReference>
<dbReference type="EMBL" id="PDKN01000008">
    <property type="protein sequence ID" value="RXJ55326.1"/>
    <property type="molecule type" value="Genomic_DNA"/>
</dbReference>
<keyword evidence="6" id="KW-0411">Iron-sulfur</keyword>
<evidence type="ECO:0000256" key="1">
    <source>
        <dbReference type="ARBA" id="ARBA00001966"/>
    </source>
</evidence>
<sequence length="306" mass="34704">MSYSNSIIFGPIPSRRFGISLGVDLSPASKQCNFDCLYCELKPAKTVDSMQSYPSVQEVINAISDSIKKHPKIDVITVTANGEPTLYPHLDELIVKINQIKGEAKTLILSNGSTIYKPEIFDALLKFDTVKLSLDCVSEQCFKKLDRVHKGIEINKIIDAMVEFKKATTNFFVLEILFVKDLNDKADEIQALYQAIQRINPHRVDIGTIDRPPAYKVQPVSFETLEFIANSFKGINVNIAYKNRPKQTNSFSNEEILRLLERRPLTFEDIENLFDEPSRKRLETLVKDSKISVVDSSGVKFYKFLG</sequence>
<dbReference type="CDD" id="cd01335">
    <property type="entry name" value="Radical_SAM"/>
    <property type="match status" value="1"/>
</dbReference>
<dbReference type="SUPFAM" id="SSF102114">
    <property type="entry name" value="Radical SAM enzymes"/>
    <property type="match status" value="1"/>
</dbReference>
<keyword evidence="2" id="KW-0004">4Fe-4S</keyword>
<comment type="cofactor">
    <cofactor evidence="1">
        <name>[4Fe-4S] cluster</name>
        <dbReference type="ChEBI" id="CHEBI:49883"/>
    </cofactor>
</comment>
<dbReference type="Pfam" id="PF04055">
    <property type="entry name" value="Radical_SAM"/>
    <property type="match status" value="1"/>
</dbReference>
<evidence type="ECO:0000313" key="8">
    <source>
        <dbReference type="EMBL" id="RXJ55326.1"/>
    </source>
</evidence>
<keyword evidence="3" id="KW-0949">S-adenosyl-L-methionine</keyword>
<evidence type="ECO:0000256" key="3">
    <source>
        <dbReference type="ARBA" id="ARBA00022691"/>
    </source>
</evidence>
<comment type="caution">
    <text evidence="8">The sequence shown here is derived from an EMBL/GenBank/DDBJ whole genome shotgun (WGS) entry which is preliminary data.</text>
</comment>
<dbReference type="SFLD" id="SFLDG01067">
    <property type="entry name" value="SPASM/twitch_domain_containing"/>
    <property type="match status" value="1"/>
</dbReference>
<dbReference type="InterPro" id="IPR007197">
    <property type="entry name" value="rSAM"/>
</dbReference>
<dbReference type="InterPro" id="IPR013785">
    <property type="entry name" value="Aldolase_TIM"/>
</dbReference>
<evidence type="ECO:0000256" key="6">
    <source>
        <dbReference type="ARBA" id="ARBA00023014"/>
    </source>
</evidence>
<evidence type="ECO:0000256" key="4">
    <source>
        <dbReference type="ARBA" id="ARBA00022723"/>
    </source>
</evidence>
<evidence type="ECO:0000313" key="9">
    <source>
        <dbReference type="Proteomes" id="UP000290657"/>
    </source>
</evidence>